<dbReference type="RefSeq" id="WP_204892886.1">
    <property type="nucleotide sequence ID" value="NZ_JBHUFW010000012.1"/>
</dbReference>
<organism evidence="1 2">
    <name type="scientific">Planococcus chinensis</name>
    <dbReference type="NCBI Taxonomy" id="272917"/>
    <lineage>
        <taxon>Bacteria</taxon>
        <taxon>Bacillati</taxon>
        <taxon>Bacillota</taxon>
        <taxon>Bacilli</taxon>
        <taxon>Bacillales</taxon>
        <taxon>Caryophanaceae</taxon>
        <taxon>Planococcus</taxon>
    </lineage>
</organism>
<gene>
    <name evidence="1" type="ORF">ACFSDB_15645</name>
</gene>
<accession>A0ABW4QLV7</accession>
<name>A0ABW4QLV7_9BACL</name>
<evidence type="ECO:0000313" key="1">
    <source>
        <dbReference type="EMBL" id="MFD1864335.1"/>
    </source>
</evidence>
<dbReference type="InterPro" id="IPR016031">
    <property type="entry name" value="Trp_RNA-bd_attenuator-like_dom"/>
</dbReference>
<dbReference type="PANTHER" id="PTHR38074:SF1">
    <property type="entry name" value="ALTERED INHERITANCE OF MITOCHONDRIA PROTEIN 24, MITOCHONDRIAL"/>
    <property type="match status" value="1"/>
</dbReference>
<dbReference type="Gene3D" id="3.60.160.10">
    <property type="entry name" value="Mitochondrial biogenesis AIM24"/>
    <property type="match status" value="1"/>
</dbReference>
<evidence type="ECO:0000313" key="2">
    <source>
        <dbReference type="Proteomes" id="UP001597273"/>
    </source>
</evidence>
<dbReference type="Pfam" id="PF01987">
    <property type="entry name" value="AIM24"/>
    <property type="match status" value="1"/>
</dbReference>
<sequence length="232" mass="25779">MGNYTIEEFIRQTKQDEQENDYFELETPRILEVNLQDMVWAKAGSMISYTGQIKFERERMLEHGVGTMFKKALTGEGTSLMKATGQGRLYLADKGKKITIFELNGEAITVNGNDLLAFEPGIQWEIKMMRKMAGVMAGGLFNVTLQGKGRVAITSHYEPLTLLVRPGETVVTDPNATVAWSGNLKPEFRTDVTLRTFLGRGSGESIQMEFSGEGFVIVQPYEEVYTAGTPSG</sequence>
<comment type="caution">
    <text evidence="1">The sequence shown here is derived from an EMBL/GenBank/DDBJ whole genome shotgun (WGS) entry which is preliminary data.</text>
</comment>
<dbReference type="PANTHER" id="PTHR38074">
    <property type="entry name" value="ALTERED INHERITANCE OF MITOCHONDRIA PROTEIN 24, MITOCHONDRIAL"/>
    <property type="match status" value="1"/>
</dbReference>
<keyword evidence="2" id="KW-1185">Reference proteome</keyword>
<proteinExistence type="predicted"/>
<dbReference type="InterPro" id="IPR002838">
    <property type="entry name" value="AIM24"/>
</dbReference>
<reference evidence="2" key="1">
    <citation type="journal article" date="2019" name="Int. J. Syst. Evol. Microbiol.">
        <title>The Global Catalogue of Microorganisms (GCM) 10K type strain sequencing project: providing services to taxonomists for standard genome sequencing and annotation.</title>
        <authorList>
            <consortium name="The Broad Institute Genomics Platform"/>
            <consortium name="The Broad Institute Genome Sequencing Center for Infectious Disease"/>
            <person name="Wu L."/>
            <person name="Ma J."/>
        </authorList>
    </citation>
    <scope>NUCLEOTIDE SEQUENCE [LARGE SCALE GENOMIC DNA]</scope>
    <source>
        <strain evidence="2">CGMCC 1.15475</strain>
    </source>
</reference>
<dbReference type="Proteomes" id="UP001597273">
    <property type="component" value="Unassembled WGS sequence"/>
</dbReference>
<dbReference type="SUPFAM" id="SSF51219">
    <property type="entry name" value="TRAP-like"/>
    <property type="match status" value="1"/>
</dbReference>
<dbReference type="EMBL" id="JBHUFW010000012">
    <property type="protein sequence ID" value="MFD1864335.1"/>
    <property type="molecule type" value="Genomic_DNA"/>
</dbReference>
<protein>
    <submittedName>
        <fullName evidence="1">AIM24 family protein</fullName>
    </submittedName>
</protein>
<dbReference type="InterPro" id="IPR036983">
    <property type="entry name" value="AIM24_sf"/>
</dbReference>